<sequence length="112" mass="13006">MSLFILKADDSKDMERISEELSQYKFNIIEEQDNFILMKRKKYGNPLIHAVFLIIGLFFLSIAIFVNVIYFAYSFLWASPNVLITTETVDDEGNPLEYNTIEEILEKATSIL</sequence>
<accession>A0A315XM08</accession>
<keyword evidence="1" id="KW-0472">Membrane</keyword>
<protein>
    <submittedName>
        <fullName evidence="2">Uncharacterized protein</fullName>
    </submittedName>
</protein>
<reference evidence="2 3" key="1">
    <citation type="submission" date="2017-03" db="EMBL/GenBank/DDBJ databases">
        <title>Genome sequence of Methanobrevibacter thaueri.</title>
        <authorList>
            <person name="Poehlein A."/>
            <person name="Seedorf H."/>
            <person name="Daniel R."/>
        </authorList>
    </citation>
    <scope>NUCLEOTIDE SEQUENCE [LARGE SCALE GENOMIC DNA]</scope>
    <source>
        <strain evidence="2 3">DSM 11995</strain>
    </source>
</reference>
<keyword evidence="1" id="KW-1133">Transmembrane helix</keyword>
<proteinExistence type="predicted"/>
<dbReference type="Proteomes" id="UP000251717">
    <property type="component" value="Unassembled WGS sequence"/>
</dbReference>
<evidence type="ECO:0000313" key="2">
    <source>
        <dbReference type="EMBL" id="PWB87427.1"/>
    </source>
</evidence>
<keyword evidence="1" id="KW-0812">Transmembrane</keyword>
<dbReference type="RefSeq" id="WP_116591946.1">
    <property type="nucleotide sequence ID" value="NZ_MZGS01000020.1"/>
</dbReference>
<name>A0A315XM08_9EURY</name>
<evidence type="ECO:0000256" key="1">
    <source>
        <dbReference type="SAM" id="Phobius"/>
    </source>
</evidence>
<dbReference type="OrthoDB" id="77394at2157"/>
<feature type="transmembrane region" description="Helical" evidence="1">
    <location>
        <begin position="47"/>
        <end position="73"/>
    </location>
</feature>
<dbReference type="EMBL" id="MZGS01000020">
    <property type="protein sequence ID" value="PWB87427.1"/>
    <property type="molecule type" value="Genomic_DNA"/>
</dbReference>
<organism evidence="2 3">
    <name type="scientific">Methanobrevibacter thaueri</name>
    <dbReference type="NCBI Taxonomy" id="190975"/>
    <lineage>
        <taxon>Archaea</taxon>
        <taxon>Methanobacteriati</taxon>
        <taxon>Methanobacteriota</taxon>
        <taxon>Methanomada group</taxon>
        <taxon>Methanobacteria</taxon>
        <taxon>Methanobacteriales</taxon>
        <taxon>Methanobacteriaceae</taxon>
        <taxon>Methanobrevibacter</taxon>
    </lineage>
</organism>
<comment type="caution">
    <text evidence="2">The sequence shown here is derived from an EMBL/GenBank/DDBJ whole genome shotgun (WGS) entry which is preliminary data.</text>
</comment>
<evidence type="ECO:0000313" key="3">
    <source>
        <dbReference type="Proteomes" id="UP000251717"/>
    </source>
</evidence>
<dbReference type="AlphaFoldDB" id="A0A315XM08"/>
<gene>
    <name evidence="2" type="ORF">MBBTH_09930</name>
</gene>
<keyword evidence="3" id="KW-1185">Reference proteome</keyword>